<reference evidence="20 21" key="2">
    <citation type="journal article" date="2010" name="Nucleic Acids Res.">
        <title>BeetleBase in 2010: revisions to provide comprehensive genomic information for Tribolium castaneum.</title>
        <authorList>
            <person name="Kim H.S."/>
            <person name="Murphy T."/>
            <person name="Xia J."/>
            <person name="Caragea D."/>
            <person name="Park Y."/>
            <person name="Beeman R.W."/>
            <person name="Lorenzen M.D."/>
            <person name="Butcher S."/>
            <person name="Manak J.R."/>
            <person name="Brown S.J."/>
        </authorList>
    </citation>
    <scope>GENOME REANNOTATION</scope>
    <source>
        <strain evidence="20 21">Georgia GA2</strain>
    </source>
</reference>
<evidence type="ECO:0000256" key="13">
    <source>
        <dbReference type="ARBA" id="ARBA00023128"/>
    </source>
</evidence>
<evidence type="ECO:0000256" key="7">
    <source>
        <dbReference type="ARBA" id="ARBA00022737"/>
    </source>
</evidence>
<evidence type="ECO:0000256" key="16">
    <source>
        <dbReference type="ARBA" id="ARBA00035180"/>
    </source>
</evidence>
<name>D2A2A2_TRICA</name>
<dbReference type="InterPro" id="IPR013087">
    <property type="entry name" value="Znf_C2H2_type"/>
</dbReference>
<dbReference type="OMA" id="GQNLEYT"/>
<feature type="region of interest" description="Disordered" evidence="18">
    <location>
        <begin position="785"/>
        <end position="804"/>
    </location>
</feature>
<evidence type="ECO:0000256" key="18">
    <source>
        <dbReference type="SAM" id="MobiDB-lite"/>
    </source>
</evidence>
<dbReference type="Pfam" id="PF00096">
    <property type="entry name" value="zf-C2H2"/>
    <property type="match status" value="6"/>
</dbReference>
<gene>
    <name evidence="20" type="primary">AUGUSTUS-3.0.2_07815</name>
    <name evidence="20" type="ORF">TcasGA2_TC007815</name>
</gene>
<evidence type="ECO:0000313" key="21">
    <source>
        <dbReference type="Proteomes" id="UP000007266"/>
    </source>
</evidence>
<dbReference type="GO" id="GO:0005634">
    <property type="term" value="C:nucleus"/>
    <property type="evidence" value="ECO:0007669"/>
    <property type="project" value="UniProtKB-SubCell"/>
</dbReference>
<keyword evidence="14" id="KW-0539">Nucleus</keyword>
<keyword evidence="12" id="KW-0238">DNA-binding</keyword>
<dbReference type="EMBL" id="KQ971338">
    <property type="protein sequence ID" value="EFA02162.2"/>
    <property type="molecule type" value="Genomic_DNA"/>
</dbReference>
<evidence type="ECO:0000256" key="6">
    <source>
        <dbReference type="ARBA" id="ARBA00022723"/>
    </source>
</evidence>
<dbReference type="GO" id="GO:0000981">
    <property type="term" value="F:DNA-binding transcription factor activity, RNA polymerase II-specific"/>
    <property type="evidence" value="ECO:0000318"/>
    <property type="project" value="GO_Central"/>
</dbReference>
<evidence type="ECO:0000256" key="11">
    <source>
        <dbReference type="ARBA" id="ARBA00022980"/>
    </source>
</evidence>
<keyword evidence="5" id="KW-1017">Isopeptide bond</keyword>
<evidence type="ECO:0000256" key="2">
    <source>
        <dbReference type="ARBA" id="ARBA00004173"/>
    </source>
</evidence>
<keyword evidence="6" id="KW-0479">Metal-binding</keyword>
<feature type="compositionally biased region" description="Basic residues" evidence="18">
    <location>
        <begin position="181"/>
        <end position="199"/>
    </location>
</feature>
<evidence type="ECO:0000256" key="8">
    <source>
        <dbReference type="ARBA" id="ARBA00022771"/>
    </source>
</evidence>
<dbReference type="FunFam" id="3.30.160.60:FF:001963">
    <property type="entry name" value="Replication initiator 1"/>
    <property type="match status" value="1"/>
</dbReference>
<feature type="domain" description="C2H2-type" evidence="19">
    <location>
        <begin position="473"/>
        <end position="501"/>
    </location>
</feature>
<dbReference type="InParanoid" id="D2A2A2"/>
<dbReference type="GO" id="GO:0000978">
    <property type="term" value="F:RNA polymerase II cis-regulatory region sequence-specific DNA binding"/>
    <property type="evidence" value="ECO:0000318"/>
    <property type="project" value="GO_Central"/>
</dbReference>
<feature type="domain" description="C2H2-type" evidence="19">
    <location>
        <begin position="502"/>
        <end position="529"/>
    </location>
</feature>
<evidence type="ECO:0000256" key="10">
    <source>
        <dbReference type="ARBA" id="ARBA00022843"/>
    </source>
</evidence>
<dbReference type="Gene3D" id="3.40.30.10">
    <property type="entry name" value="Glutaredoxin"/>
    <property type="match status" value="1"/>
</dbReference>
<dbReference type="PANTHER" id="PTHR24390">
    <property type="entry name" value="ZINC FINGER PROTEIN"/>
    <property type="match status" value="1"/>
</dbReference>
<feature type="region of interest" description="Disordered" evidence="18">
    <location>
        <begin position="163"/>
        <end position="199"/>
    </location>
</feature>
<sequence>MENSETSSELLENVVISDVPTPQYVLQRMPENSQLLGTELLQHHNGLVVDLAGTDFIPVSYPSEALLSQDLTEEDRNLAAALVAVQLSQHQKQQQLHETGLPSLVPNAGLDNKILEEQQLILSDKEASISNGYLQIVGSDNIYVEKQAVPKIVNSRFVSFAANNSEKSEDEKRGSDGDHRTSRKSLPHKKRISRKLKKQNPTKIQCNLCEQTFTSNDDFAQHEILCQTTITPVHNTAFSCQICNANFHDQLRFFEHLKSHYEPNNQVQSTAIEKNEVDSEKDNIFSTLLNLTCIQCNKTFRRQKAFETHMKEVHHKDDLNEFSETEDLMEGINVVVDHETNSDNDTKAWYREDELHQTEEDLKELEAEEHVCHICKQPFPLRAILLQHLVTCRADTGNTEPTAPSLVKRKNKKKGSMHCRECDRVFTHRNSLVYHMRSHSGIRPHQCDQCGKSFFASSALKVHLRLHSGDKPYHCQDCGKNFRQWGDLKYHMTSLHSNEKQFQCEYCGKDFARKYSLIVHRRIHTGEKNYKCEFCGKTFRASSYLQNHRRIHTGEKPHECGICGKPFRVRSDMKRHQKTHSKRSILGKPMRYNAPQNNDKVIKSETGSNLSEDVYELNVNVEEAENAPGGQILSYDHDQLETVRDGGTLYQGHQLLLVSYSTDVPIRSVDSASTGSFSRSSGVGSAITKLLKSVNLKPVKRIQVQFDPFHPNAVTARDFLFHISNPKVIETNLSCIIRPNVVCDRSEPQIKVDLLDSGSVTFLANNLTVLEILQQFNKHISSKVKVEEEAKPAQVTKSEKKKKR</sequence>
<feature type="domain" description="C2H2-type" evidence="19">
    <location>
        <begin position="445"/>
        <end position="472"/>
    </location>
</feature>
<dbReference type="Proteomes" id="UP000007266">
    <property type="component" value="Linkage group 4"/>
</dbReference>
<dbReference type="PROSITE" id="PS00028">
    <property type="entry name" value="ZINC_FINGER_C2H2_1"/>
    <property type="match status" value="8"/>
</dbReference>
<dbReference type="FunFam" id="3.30.160.60:FF:000663">
    <property type="entry name" value="Zinc finger protein 45"/>
    <property type="match status" value="1"/>
</dbReference>
<dbReference type="GO" id="GO:0005739">
    <property type="term" value="C:mitochondrion"/>
    <property type="evidence" value="ECO:0007669"/>
    <property type="project" value="UniProtKB-SubCell"/>
</dbReference>
<organism evidence="20 21">
    <name type="scientific">Tribolium castaneum</name>
    <name type="common">Red flour beetle</name>
    <dbReference type="NCBI Taxonomy" id="7070"/>
    <lineage>
        <taxon>Eukaryota</taxon>
        <taxon>Metazoa</taxon>
        <taxon>Ecdysozoa</taxon>
        <taxon>Arthropoda</taxon>
        <taxon>Hexapoda</taxon>
        <taxon>Insecta</taxon>
        <taxon>Pterygota</taxon>
        <taxon>Neoptera</taxon>
        <taxon>Endopterygota</taxon>
        <taxon>Coleoptera</taxon>
        <taxon>Polyphaga</taxon>
        <taxon>Cucujiformia</taxon>
        <taxon>Tenebrionidae</taxon>
        <taxon>Tenebrionidae incertae sedis</taxon>
        <taxon>Tribolium</taxon>
    </lineage>
</organism>
<feature type="domain" description="C2H2-type" evidence="19">
    <location>
        <begin position="291"/>
        <end position="319"/>
    </location>
</feature>
<keyword evidence="7" id="KW-0677">Repeat</keyword>
<dbReference type="SMART" id="SM00355">
    <property type="entry name" value="ZnF_C2H2"/>
    <property type="match status" value="10"/>
</dbReference>
<dbReference type="Gene3D" id="3.30.160.60">
    <property type="entry name" value="Classic Zinc Finger"/>
    <property type="match status" value="7"/>
</dbReference>
<accession>D2A2A2</accession>
<feature type="domain" description="C2H2-type" evidence="19">
    <location>
        <begin position="417"/>
        <end position="444"/>
    </location>
</feature>
<dbReference type="GO" id="GO:0006355">
    <property type="term" value="P:regulation of DNA-templated transcription"/>
    <property type="evidence" value="ECO:0000318"/>
    <property type="project" value="GO_Central"/>
</dbReference>
<dbReference type="HOGENOM" id="CLU_020146_0_0_1"/>
<evidence type="ECO:0000256" key="15">
    <source>
        <dbReference type="ARBA" id="ARBA00023274"/>
    </source>
</evidence>
<dbReference type="GO" id="GO:0005840">
    <property type="term" value="C:ribosome"/>
    <property type="evidence" value="ECO:0007669"/>
    <property type="project" value="UniProtKB-KW"/>
</dbReference>
<keyword evidence="15" id="KW-0687">Ribonucleoprotein</keyword>
<keyword evidence="9" id="KW-0862">Zinc</keyword>
<dbReference type="FunFam" id="3.30.160.60:FF:000624">
    <property type="entry name" value="zinc finger protein 697"/>
    <property type="match status" value="2"/>
</dbReference>
<dbReference type="eggNOG" id="KOG1721">
    <property type="taxonomic scope" value="Eukaryota"/>
</dbReference>
<dbReference type="Pfam" id="PF13912">
    <property type="entry name" value="zf-C2H2_6"/>
    <property type="match status" value="1"/>
</dbReference>
<evidence type="ECO:0000256" key="3">
    <source>
        <dbReference type="ARBA" id="ARBA00005557"/>
    </source>
</evidence>
<dbReference type="GO" id="GO:0040029">
    <property type="term" value="P:epigenetic regulation of gene expression"/>
    <property type="evidence" value="ECO:0007669"/>
    <property type="project" value="UniProtKB-ARBA"/>
</dbReference>
<dbReference type="GO" id="GO:1990904">
    <property type="term" value="C:ribonucleoprotein complex"/>
    <property type="evidence" value="ECO:0007669"/>
    <property type="project" value="UniProtKB-KW"/>
</dbReference>
<protein>
    <recommendedName>
        <fullName evidence="16">Large ribosomal subunit protein mL53</fullName>
    </recommendedName>
</protein>
<dbReference type="PROSITE" id="PS50157">
    <property type="entry name" value="ZINC_FINGER_C2H2_2"/>
    <property type="match status" value="8"/>
</dbReference>
<proteinExistence type="inferred from homology"/>
<dbReference type="InterPro" id="IPR019716">
    <property type="entry name" value="Ribosomal_mL53"/>
</dbReference>
<evidence type="ECO:0000256" key="9">
    <source>
        <dbReference type="ARBA" id="ARBA00022833"/>
    </source>
</evidence>
<keyword evidence="11" id="KW-0689">Ribosomal protein</keyword>
<evidence type="ECO:0000256" key="14">
    <source>
        <dbReference type="ARBA" id="ARBA00023242"/>
    </source>
</evidence>
<dbReference type="GO" id="GO:0008270">
    <property type="term" value="F:zinc ion binding"/>
    <property type="evidence" value="ECO:0007669"/>
    <property type="project" value="UniProtKB-KW"/>
</dbReference>
<reference evidence="20 21" key="1">
    <citation type="journal article" date="2008" name="Nature">
        <title>The genome of the model beetle and pest Tribolium castaneum.</title>
        <authorList>
            <consortium name="Tribolium Genome Sequencing Consortium"/>
            <person name="Richards S."/>
            <person name="Gibbs R.A."/>
            <person name="Weinstock G.M."/>
            <person name="Brown S.J."/>
            <person name="Denell R."/>
            <person name="Beeman R.W."/>
            <person name="Gibbs R."/>
            <person name="Beeman R.W."/>
            <person name="Brown S.J."/>
            <person name="Bucher G."/>
            <person name="Friedrich M."/>
            <person name="Grimmelikhuijzen C.J."/>
            <person name="Klingler M."/>
            <person name="Lorenzen M."/>
            <person name="Richards S."/>
            <person name="Roth S."/>
            <person name="Schroder R."/>
            <person name="Tautz D."/>
            <person name="Zdobnov E.M."/>
            <person name="Muzny D."/>
            <person name="Gibbs R.A."/>
            <person name="Weinstock G.M."/>
            <person name="Attaway T."/>
            <person name="Bell S."/>
            <person name="Buhay C.J."/>
            <person name="Chandrabose M.N."/>
            <person name="Chavez D."/>
            <person name="Clerk-Blankenburg K.P."/>
            <person name="Cree A."/>
            <person name="Dao M."/>
            <person name="Davis C."/>
            <person name="Chacko J."/>
            <person name="Dinh H."/>
            <person name="Dugan-Rocha S."/>
            <person name="Fowler G."/>
            <person name="Garner T.T."/>
            <person name="Garnes J."/>
            <person name="Gnirke A."/>
            <person name="Hawes A."/>
            <person name="Hernandez J."/>
            <person name="Hines S."/>
            <person name="Holder M."/>
            <person name="Hume J."/>
            <person name="Jhangiani S.N."/>
            <person name="Joshi V."/>
            <person name="Khan Z.M."/>
            <person name="Jackson L."/>
            <person name="Kovar C."/>
            <person name="Kowis A."/>
            <person name="Lee S."/>
            <person name="Lewis L.R."/>
            <person name="Margolis J."/>
            <person name="Morgan M."/>
            <person name="Nazareth L.V."/>
            <person name="Nguyen N."/>
            <person name="Okwuonu G."/>
            <person name="Parker D."/>
            <person name="Richards S."/>
            <person name="Ruiz S.J."/>
            <person name="Santibanez J."/>
            <person name="Savard J."/>
            <person name="Scherer S.E."/>
            <person name="Schneider B."/>
            <person name="Sodergren E."/>
            <person name="Tautz D."/>
            <person name="Vattahil S."/>
            <person name="Villasana D."/>
            <person name="White C.S."/>
            <person name="Wright R."/>
            <person name="Park Y."/>
            <person name="Beeman R.W."/>
            <person name="Lord J."/>
            <person name="Oppert B."/>
            <person name="Lorenzen M."/>
            <person name="Brown S."/>
            <person name="Wang L."/>
            <person name="Savard J."/>
            <person name="Tautz D."/>
            <person name="Richards S."/>
            <person name="Weinstock G."/>
            <person name="Gibbs R.A."/>
            <person name="Liu Y."/>
            <person name="Worley K."/>
            <person name="Weinstock G."/>
            <person name="Elsik C.G."/>
            <person name="Reese J.T."/>
            <person name="Elhaik E."/>
            <person name="Landan G."/>
            <person name="Graur D."/>
            <person name="Arensburger P."/>
            <person name="Atkinson P."/>
            <person name="Beeman R.W."/>
            <person name="Beidler J."/>
            <person name="Brown S.J."/>
            <person name="Demuth J.P."/>
            <person name="Drury D.W."/>
            <person name="Du Y.Z."/>
            <person name="Fujiwara H."/>
            <person name="Lorenzen M."/>
            <person name="Maselli V."/>
            <person name="Osanai M."/>
            <person name="Park Y."/>
            <person name="Robertson H.M."/>
            <person name="Tu Z."/>
            <person name="Wang J.J."/>
            <person name="Wang S."/>
            <person name="Richards S."/>
            <person name="Song H."/>
            <person name="Zhang L."/>
            <person name="Sodergren E."/>
            <person name="Werner D."/>
            <person name="Stanke M."/>
            <person name="Morgenstern B."/>
            <person name="Solovyev V."/>
            <person name="Kosarev P."/>
            <person name="Brown G."/>
            <person name="Chen H.C."/>
            <person name="Ermolaeva O."/>
            <person name="Hlavina W."/>
            <person name="Kapustin Y."/>
            <person name="Kiryutin B."/>
            <person name="Kitts P."/>
            <person name="Maglott D."/>
            <person name="Pruitt K."/>
            <person name="Sapojnikov V."/>
            <person name="Souvorov A."/>
            <person name="Mackey A.J."/>
            <person name="Waterhouse R.M."/>
            <person name="Wyder S."/>
            <person name="Zdobnov E.M."/>
            <person name="Zdobnov E.M."/>
            <person name="Wyder S."/>
            <person name="Kriventseva E.V."/>
            <person name="Kadowaki T."/>
            <person name="Bork P."/>
            <person name="Aranda M."/>
            <person name="Bao R."/>
            <person name="Beermann A."/>
            <person name="Berns N."/>
            <person name="Bolognesi R."/>
            <person name="Bonneton F."/>
            <person name="Bopp D."/>
            <person name="Brown S.J."/>
            <person name="Bucher G."/>
            <person name="Butts T."/>
            <person name="Chaumot A."/>
            <person name="Denell R.E."/>
            <person name="Ferrier D.E."/>
            <person name="Friedrich M."/>
            <person name="Gordon C.M."/>
            <person name="Jindra M."/>
            <person name="Klingler M."/>
            <person name="Lan Q."/>
            <person name="Lattorff H.M."/>
            <person name="Laudet V."/>
            <person name="von Levetsow C."/>
            <person name="Liu Z."/>
            <person name="Lutz R."/>
            <person name="Lynch J.A."/>
            <person name="da Fonseca R.N."/>
            <person name="Posnien N."/>
            <person name="Reuter R."/>
            <person name="Roth S."/>
            <person name="Savard J."/>
            <person name="Schinko J.B."/>
            <person name="Schmitt C."/>
            <person name="Schoppmeier M."/>
            <person name="Schroder R."/>
            <person name="Shippy T.D."/>
            <person name="Simonnet F."/>
            <person name="Marques-Souza H."/>
            <person name="Tautz D."/>
            <person name="Tomoyasu Y."/>
            <person name="Trauner J."/>
            <person name="Van der Zee M."/>
            <person name="Vervoort M."/>
            <person name="Wittkopp N."/>
            <person name="Wimmer E.A."/>
            <person name="Yang X."/>
            <person name="Jones A.K."/>
            <person name="Sattelle D.B."/>
            <person name="Ebert P.R."/>
            <person name="Nelson D."/>
            <person name="Scott J.G."/>
            <person name="Beeman R.W."/>
            <person name="Muthukrishnan S."/>
            <person name="Kramer K.J."/>
            <person name="Arakane Y."/>
            <person name="Beeman R.W."/>
            <person name="Zhu Q."/>
            <person name="Hogenkamp D."/>
            <person name="Dixit R."/>
            <person name="Oppert B."/>
            <person name="Jiang H."/>
            <person name="Zou Z."/>
            <person name="Marshall J."/>
            <person name="Elpidina E."/>
            <person name="Vinokurov K."/>
            <person name="Oppert C."/>
            <person name="Zou Z."/>
            <person name="Evans J."/>
            <person name="Lu Z."/>
            <person name="Zhao P."/>
            <person name="Sumathipala N."/>
            <person name="Altincicek B."/>
            <person name="Vilcinskas A."/>
            <person name="Williams M."/>
            <person name="Hultmark D."/>
            <person name="Hetru C."/>
            <person name="Jiang H."/>
            <person name="Grimmelikhuijzen C.J."/>
            <person name="Hauser F."/>
            <person name="Cazzamali G."/>
            <person name="Williamson M."/>
            <person name="Park Y."/>
            <person name="Li B."/>
            <person name="Tanaka Y."/>
            <person name="Predel R."/>
            <person name="Neupert S."/>
            <person name="Schachtner J."/>
            <person name="Verleyen P."/>
            <person name="Raible F."/>
            <person name="Bork P."/>
            <person name="Friedrich M."/>
            <person name="Walden K.K."/>
            <person name="Robertson H.M."/>
            <person name="Angeli S."/>
            <person name="Foret S."/>
            <person name="Bucher G."/>
            <person name="Schuetz S."/>
            <person name="Maleszka R."/>
            <person name="Wimmer E.A."/>
            <person name="Beeman R.W."/>
            <person name="Lorenzen M."/>
            <person name="Tomoyasu Y."/>
            <person name="Miller S.C."/>
            <person name="Grossmann D."/>
            <person name="Bucher G."/>
        </authorList>
    </citation>
    <scope>NUCLEOTIDE SEQUENCE [LARGE SCALE GENOMIC DNA]</scope>
    <source>
        <strain evidence="20 21">Georgia GA2</strain>
    </source>
</reference>
<keyword evidence="10" id="KW-0832">Ubl conjugation</keyword>
<evidence type="ECO:0000259" key="19">
    <source>
        <dbReference type="PROSITE" id="PS50157"/>
    </source>
</evidence>
<comment type="similarity">
    <text evidence="3">Belongs to the mitochondrion-specific ribosomal protein mL53 family.</text>
</comment>
<dbReference type="Pfam" id="PF10780">
    <property type="entry name" value="MRP_L53"/>
    <property type="match status" value="1"/>
</dbReference>
<feature type="domain" description="C2H2-type" evidence="19">
    <location>
        <begin position="530"/>
        <end position="557"/>
    </location>
</feature>
<evidence type="ECO:0000256" key="12">
    <source>
        <dbReference type="ARBA" id="ARBA00023125"/>
    </source>
</evidence>
<feature type="compositionally biased region" description="Basic and acidic residues" evidence="18">
    <location>
        <begin position="166"/>
        <end position="180"/>
    </location>
</feature>
<keyword evidence="8 17" id="KW-0863">Zinc-finger</keyword>
<feature type="domain" description="C2H2-type" evidence="19">
    <location>
        <begin position="238"/>
        <end position="265"/>
    </location>
</feature>
<keyword evidence="21" id="KW-1185">Reference proteome</keyword>
<dbReference type="FunFam" id="3.30.160.60:FF:000690">
    <property type="entry name" value="Zinc finger protein 354C"/>
    <property type="match status" value="1"/>
</dbReference>
<evidence type="ECO:0000313" key="20">
    <source>
        <dbReference type="EMBL" id="EFA02162.2"/>
    </source>
</evidence>
<dbReference type="InterPro" id="IPR036236">
    <property type="entry name" value="Znf_C2H2_sf"/>
</dbReference>
<keyword evidence="13" id="KW-0496">Mitochondrion</keyword>
<dbReference type="AlphaFoldDB" id="D2A2A2"/>
<evidence type="ECO:0000256" key="1">
    <source>
        <dbReference type="ARBA" id="ARBA00004123"/>
    </source>
</evidence>
<dbReference type="PANTHER" id="PTHR24390:SF235">
    <property type="entry name" value="GH09339P-RELATED"/>
    <property type="match status" value="1"/>
</dbReference>
<dbReference type="SUPFAM" id="SSF57667">
    <property type="entry name" value="beta-beta-alpha zinc fingers"/>
    <property type="match status" value="4"/>
</dbReference>
<dbReference type="GO" id="GO:0000785">
    <property type="term" value="C:chromatin"/>
    <property type="evidence" value="ECO:0007669"/>
    <property type="project" value="UniProtKB-ARBA"/>
</dbReference>
<evidence type="ECO:0000256" key="5">
    <source>
        <dbReference type="ARBA" id="ARBA00022499"/>
    </source>
</evidence>
<feature type="domain" description="C2H2-type" evidence="19">
    <location>
        <begin position="558"/>
        <end position="585"/>
    </location>
</feature>
<dbReference type="GO" id="GO:0003682">
    <property type="term" value="F:chromatin binding"/>
    <property type="evidence" value="ECO:0007669"/>
    <property type="project" value="UniProtKB-ARBA"/>
</dbReference>
<evidence type="ECO:0000256" key="17">
    <source>
        <dbReference type="PROSITE-ProRule" id="PRU00042"/>
    </source>
</evidence>
<evidence type="ECO:0000256" key="4">
    <source>
        <dbReference type="ARBA" id="ARBA00006991"/>
    </source>
</evidence>
<comment type="subcellular location">
    <subcellularLocation>
        <location evidence="2">Mitochondrion</location>
    </subcellularLocation>
    <subcellularLocation>
        <location evidence="1">Nucleus</location>
    </subcellularLocation>
</comment>
<comment type="similarity">
    <text evidence="4">Belongs to the krueppel C2H2-type zinc-finger protein family.</text>
</comment>